<dbReference type="KEGG" id="parq:DSM112329_00391"/>
<comment type="similarity">
    <text evidence="1">Belongs to the adenylyl cyclase class-3 family.</text>
</comment>
<dbReference type="Pfam" id="PF13239">
    <property type="entry name" value="2TM"/>
    <property type="match status" value="1"/>
</dbReference>
<dbReference type="InterPro" id="IPR012551">
    <property type="entry name" value="DUF1707_SHOCT-like"/>
</dbReference>
<dbReference type="GO" id="GO:0035556">
    <property type="term" value="P:intracellular signal transduction"/>
    <property type="evidence" value="ECO:0007669"/>
    <property type="project" value="InterPro"/>
</dbReference>
<dbReference type="SMART" id="SM00044">
    <property type="entry name" value="CYCc"/>
    <property type="match status" value="1"/>
</dbReference>
<dbReference type="GO" id="GO:0009190">
    <property type="term" value="P:cyclic nucleotide biosynthetic process"/>
    <property type="evidence" value="ECO:0007669"/>
    <property type="project" value="InterPro"/>
</dbReference>
<dbReference type="Gene3D" id="3.30.70.1230">
    <property type="entry name" value="Nucleotide cyclase"/>
    <property type="match status" value="1"/>
</dbReference>
<dbReference type="Pfam" id="PF00211">
    <property type="entry name" value="Guanylate_cyc"/>
    <property type="match status" value="1"/>
</dbReference>
<evidence type="ECO:0000256" key="1">
    <source>
        <dbReference type="ARBA" id="ARBA00005381"/>
    </source>
</evidence>
<organism evidence="5">
    <name type="scientific">Paraconexibacter sp. AEG42_29</name>
    <dbReference type="NCBI Taxonomy" id="2997339"/>
    <lineage>
        <taxon>Bacteria</taxon>
        <taxon>Bacillati</taxon>
        <taxon>Actinomycetota</taxon>
        <taxon>Thermoleophilia</taxon>
        <taxon>Solirubrobacterales</taxon>
        <taxon>Paraconexibacteraceae</taxon>
        <taxon>Paraconexibacter</taxon>
    </lineage>
</organism>
<feature type="compositionally biased region" description="Basic and acidic residues" evidence="2">
    <location>
        <begin position="15"/>
        <end position="38"/>
    </location>
</feature>
<name>A0AAU7APN8_9ACTN</name>
<dbReference type="GO" id="GO:0004016">
    <property type="term" value="F:adenylate cyclase activity"/>
    <property type="evidence" value="ECO:0007669"/>
    <property type="project" value="UniProtKB-ARBA"/>
</dbReference>
<feature type="region of interest" description="Disordered" evidence="2">
    <location>
        <begin position="66"/>
        <end position="100"/>
    </location>
</feature>
<dbReference type="InterPro" id="IPR001054">
    <property type="entry name" value="A/G_cyclase"/>
</dbReference>
<keyword evidence="3" id="KW-1133">Transmembrane helix</keyword>
<dbReference type="InterPro" id="IPR025698">
    <property type="entry name" value="2TM_dom"/>
</dbReference>
<dbReference type="PANTHER" id="PTHR43081:SF1">
    <property type="entry name" value="ADENYLATE CYCLASE, TERMINAL-DIFFERENTIATION SPECIFIC"/>
    <property type="match status" value="1"/>
</dbReference>
<sequence>MSADPPNDLGSGADGELRASDADRERVAQGMRDHFSTGRLTEEELSARVTGAYDAQTLSDLERLTADLPARSRATSEDVVPARRRQRRQRSPARAEVTRGGHHLRTSLKLHVTVYVFVNLMLVGVWAASGGGYFWPVWPLLGWGMGLAGHAAPVIAGVGTRRGSDRRQDAVDPAASAHAAAATGASARAELQRAAAPDGTVTILFTDIEGSTALNEQLGDVRWLELLRRHHELVREQVDAHHGFEVKAQGDGFMLAFASARDAVQCARSIQNAIAAGLGEHPAGPVRVRIGLHTGEAIREASDYYGRDVVVAARIADHAQGGEILASAVVRQLAGSAGGIRFEDEREVALAGLAGTHTVYTVG</sequence>
<feature type="compositionally biased region" description="Basic residues" evidence="2">
    <location>
        <begin position="82"/>
        <end position="91"/>
    </location>
</feature>
<reference evidence="5" key="1">
    <citation type="submission" date="2022-12" db="EMBL/GenBank/DDBJ databases">
        <title>Paraconexibacter alkalitolerans sp. nov. and Baekduia alba sp. nov., isolated from soil and emended description of the genera Paraconexibacter (Chun et al., 2020) and Baekduia (An et al., 2020).</title>
        <authorList>
            <person name="Vieira S."/>
            <person name="Huber K.J."/>
            <person name="Geppert A."/>
            <person name="Wolf J."/>
            <person name="Neumann-Schaal M."/>
            <person name="Muesken M."/>
            <person name="Overmann J."/>
        </authorList>
    </citation>
    <scope>NUCLEOTIDE SEQUENCE</scope>
    <source>
        <strain evidence="5">AEG42_29</strain>
    </source>
</reference>
<dbReference type="Pfam" id="PF08044">
    <property type="entry name" value="DUF1707"/>
    <property type="match status" value="1"/>
</dbReference>
<dbReference type="PANTHER" id="PTHR43081">
    <property type="entry name" value="ADENYLATE CYCLASE, TERMINAL-DIFFERENTIATION SPECIFIC-RELATED"/>
    <property type="match status" value="1"/>
</dbReference>
<evidence type="ECO:0000259" key="4">
    <source>
        <dbReference type="PROSITE" id="PS50125"/>
    </source>
</evidence>
<evidence type="ECO:0000256" key="2">
    <source>
        <dbReference type="SAM" id="MobiDB-lite"/>
    </source>
</evidence>
<dbReference type="SUPFAM" id="SSF55073">
    <property type="entry name" value="Nucleotide cyclase"/>
    <property type="match status" value="1"/>
</dbReference>
<feature type="domain" description="Guanylate cyclase" evidence="4">
    <location>
        <begin position="202"/>
        <end position="316"/>
    </location>
</feature>
<protein>
    <recommendedName>
        <fullName evidence="4">Guanylate cyclase domain-containing protein</fullName>
    </recommendedName>
</protein>
<keyword evidence="3" id="KW-0812">Transmembrane</keyword>
<proteinExistence type="inferred from homology"/>
<keyword evidence="3" id="KW-0472">Membrane</keyword>
<dbReference type="RefSeq" id="WP_354700128.1">
    <property type="nucleotide sequence ID" value="NZ_CP114014.1"/>
</dbReference>
<dbReference type="InterPro" id="IPR050697">
    <property type="entry name" value="Adenylyl/Guanylyl_Cyclase_3/4"/>
</dbReference>
<feature type="transmembrane region" description="Helical" evidence="3">
    <location>
        <begin position="112"/>
        <end position="134"/>
    </location>
</feature>
<gene>
    <name evidence="5" type="ORF">DSM112329_00391</name>
</gene>
<evidence type="ECO:0000256" key="3">
    <source>
        <dbReference type="SAM" id="Phobius"/>
    </source>
</evidence>
<feature type="region of interest" description="Disordered" evidence="2">
    <location>
        <begin position="1"/>
        <end position="38"/>
    </location>
</feature>
<dbReference type="CDD" id="cd07302">
    <property type="entry name" value="CHD"/>
    <property type="match status" value="1"/>
</dbReference>
<dbReference type="AlphaFoldDB" id="A0AAU7APN8"/>
<evidence type="ECO:0000313" key="5">
    <source>
        <dbReference type="EMBL" id="XAY03572.1"/>
    </source>
</evidence>
<dbReference type="EMBL" id="CP114014">
    <property type="protein sequence ID" value="XAY03572.1"/>
    <property type="molecule type" value="Genomic_DNA"/>
</dbReference>
<dbReference type="PROSITE" id="PS50125">
    <property type="entry name" value="GUANYLATE_CYCLASE_2"/>
    <property type="match status" value="1"/>
</dbReference>
<accession>A0AAU7APN8</accession>
<dbReference type="InterPro" id="IPR029787">
    <property type="entry name" value="Nucleotide_cyclase"/>
</dbReference>